<dbReference type="AlphaFoldDB" id="A0A8S1T8W4"/>
<accession>A0A8S1T8W4</accession>
<proteinExistence type="predicted"/>
<dbReference type="EMBL" id="CAJJDP010000020">
    <property type="protein sequence ID" value="CAD8148077.1"/>
    <property type="molecule type" value="Genomic_DNA"/>
</dbReference>
<dbReference type="OrthoDB" id="10407295at2759"/>
<sequence length="220" mass="25742">MQNQNFMPVLIYSQPGAYPQYYPMYYMSYMPNYLIQPQYQSSQEPEINQIISKSNDQSSFSNQNFDSNNLLNSELIKQNKNETAVENNEENYTNTESNKPKQKSGKKKINLLQKSTNIQKNYAKAIVSYACGQRVLIINTLGKKKGIEFLKIINQLKNKLKNINHIKNYTQKESFLSMFRILGNKFLKNEAVSYIYHSNIQQKSCHLKHLKMIEQNLLKC</sequence>
<dbReference type="Proteomes" id="UP000683925">
    <property type="component" value="Unassembled WGS sequence"/>
</dbReference>
<feature type="region of interest" description="Disordered" evidence="1">
    <location>
        <begin position="81"/>
        <end position="107"/>
    </location>
</feature>
<evidence type="ECO:0000313" key="2">
    <source>
        <dbReference type="EMBL" id="CAD8148077.1"/>
    </source>
</evidence>
<organism evidence="2 3">
    <name type="scientific">Paramecium octaurelia</name>
    <dbReference type="NCBI Taxonomy" id="43137"/>
    <lineage>
        <taxon>Eukaryota</taxon>
        <taxon>Sar</taxon>
        <taxon>Alveolata</taxon>
        <taxon>Ciliophora</taxon>
        <taxon>Intramacronucleata</taxon>
        <taxon>Oligohymenophorea</taxon>
        <taxon>Peniculida</taxon>
        <taxon>Parameciidae</taxon>
        <taxon>Paramecium</taxon>
    </lineage>
</organism>
<comment type="caution">
    <text evidence="2">The sequence shown here is derived from an EMBL/GenBank/DDBJ whole genome shotgun (WGS) entry which is preliminary data.</text>
</comment>
<evidence type="ECO:0000313" key="3">
    <source>
        <dbReference type="Proteomes" id="UP000683925"/>
    </source>
</evidence>
<keyword evidence="3" id="KW-1185">Reference proteome</keyword>
<dbReference type="OMA" id="YLIQPQY"/>
<evidence type="ECO:0000256" key="1">
    <source>
        <dbReference type="SAM" id="MobiDB-lite"/>
    </source>
</evidence>
<protein>
    <submittedName>
        <fullName evidence="2">Uncharacterized protein</fullName>
    </submittedName>
</protein>
<reference evidence="2" key="1">
    <citation type="submission" date="2021-01" db="EMBL/GenBank/DDBJ databases">
        <authorList>
            <consortium name="Genoscope - CEA"/>
            <person name="William W."/>
        </authorList>
    </citation>
    <scope>NUCLEOTIDE SEQUENCE</scope>
</reference>
<name>A0A8S1T8W4_PAROT</name>
<feature type="compositionally biased region" description="Low complexity" evidence="1">
    <location>
        <begin position="81"/>
        <end position="97"/>
    </location>
</feature>
<gene>
    <name evidence="2" type="ORF">POCTA_138.1.T0200344</name>
</gene>